<protein>
    <recommendedName>
        <fullName evidence="10">Chromosome transmission fidelity protein 18 homolog</fullName>
    </recommendedName>
</protein>
<keyword evidence="4" id="KW-0547">Nucleotide-binding</keyword>
<keyword evidence="6" id="KW-0238">DNA-binding</keyword>
<evidence type="ECO:0000313" key="14">
    <source>
        <dbReference type="Proteomes" id="UP001418222"/>
    </source>
</evidence>
<evidence type="ECO:0000313" key="13">
    <source>
        <dbReference type="EMBL" id="KAK8954758.1"/>
    </source>
</evidence>
<feature type="region of interest" description="Disordered" evidence="11">
    <location>
        <begin position="1"/>
        <end position="37"/>
    </location>
</feature>
<name>A0AAP0GEF2_9ASPA</name>
<keyword evidence="3" id="KW-0235">DNA replication</keyword>
<reference evidence="13 14" key="1">
    <citation type="journal article" date="2022" name="Nat. Plants">
        <title>Genomes of leafy and leafless Platanthera orchids illuminate the evolution of mycoheterotrophy.</title>
        <authorList>
            <person name="Li M.H."/>
            <person name="Liu K.W."/>
            <person name="Li Z."/>
            <person name="Lu H.C."/>
            <person name="Ye Q.L."/>
            <person name="Zhang D."/>
            <person name="Wang J.Y."/>
            <person name="Li Y.F."/>
            <person name="Zhong Z.M."/>
            <person name="Liu X."/>
            <person name="Yu X."/>
            <person name="Liu D.K."/>
            <person name="Tu X.D."/>
            <person name="Liu B."/>
            <person name="Hao Y."/>
            <person name="Liao X.Y."/>
            <person name="Jiang Y.T."/>
            <person name="Sun W.H."/>
            <person name="Chen J."/>
            <person name="Chen Y.Q."/>
            <person name="Ai Y."/>
            <person name="Zhai J.W."/>
            <person name="Wu S.S."/>
            <person name="Zhou Z."/>
            <person name="Hsiao Y.Y."/>
            <person name="Wu W.L."/>
            <person name="Chen Y.Y."/>
            <person name="Lin Y.F."/>
            <person name="Hsu J.L."/>
            <person name="Li C.Y."/>
            <person name="Wang Z.W."/>
            <person name="Zhao X."/>
            <person name="Zhong W.Y."/>
            <person name="Ma X.K."/>
            <person name="Ma L."/>
            <person name="Huang J."/>
            <person name="Chen G.Z."/>
            <person name="Huang M.Z."/>
            <person name="Huang L."/>
            <person name="Peng D.H."/>
            <person name="Luo Y.B."/>
            <person name="Zou S.Q."/>
            <person name="Chen S.P."/>
            <person name="Lan S."/>
            <person name="Tsai W.C."/>
            <person name="Van de Peer Y."/>
            <person name="Liu Z.J."/>
        </authorList>
    </citation>
    <scope>NUCLEOTIDE SEQUENCE [LARGE SCALE GENOMIC DNA]</scope>
    <source>
        <strain evidence="13">Lor287</strain>
    </source>
</reference>
<keyword evidence="8" id="KW-0131">Cell cycle</keyword>
<evidence type="ECO:0000256" key="4">
    <source>
        <dbReference type="ARBA" id="ARBA00022741"/>
    </source>
</evidence>
<dbReference type="Gene3D" id="3.40.50.300">
    <property type="entry name" value="P-loop containing nucleotide triphosphate hydrolases"/>
    <property type="match status" value="1"/>
</dbReference>
<comment type="subcellular location">
    <subcellularLocation>
        <location evidence="1">Nucleus</location>
    </subcellularLocation>
</comment>
<comment type="caution">
    <text evidence="13">The sequence shown here is derived from an EMBL/GenBank/DDBJ whole genome shotgun (WGS) entry which is preliminary data.</text>
</comment>
<comment type="similarity">
    <text evidence="9">Belongs to the activator 1 small subunits family. CTF18 subfamily.</text>
</comment>
<comment type="subunit">
    <text evidence="2">Heterotetramer of subunits RFC2, RFC3, RFC4 and RFC5 that can form a complex with RFC1.</text>
</comment>
<dbReference type="InterPro" id="IPR053016">
    <property type="entry name" value="CTF18-RFC_complex"/>
</dbReference>
<evidence type="ECO:0000256" key="10">
    <source>
        <dbReference type="ARBA" id="ARBA00069525"/>
    </source>
</evidence>
<dbReference type="AlphaFoldDB" id="A0AAP0GEF2"/>
<dbReference type="GO" id="GO:0005524">
    <property type="term" value="F:ATP binding"/>
    <property type="evidence" value="ECO:0007669"/>
    <property type="project" value="UniProtKB-KW"/>
</dbReference>
<proteinExistence type="inferred from homology"/>
<dbReference type="InterPro" id="IPR047854">
    <property type="entry name" value="RFC_lid"/>
</dbReference>
<dbReference type="InterPro" id="IPR027417">
    <property type="entry name" value="P-loop_NTPase"/>
</dbReference>
<dbReference type="SMART" id="SM00382">
    <property type="entry name" value="AAA"/>
    <property type="match status" value="1"/>
</dbReference>
<feature type="compositionally biased region" description="Acidic residues" evidence="11">
    <location>
        <begin position="1"/>
        <end position="15"/>
    </location>
</feature>
<evidence type="ECO:0000256" key="7">
    <source>
        <dbReference type="ARBA" id="ARBA00023242"/>
    </source>
</evidence>
<evidence type="ECO:0000256" key="9">
    <source>
        <dbReference type="ARBA" id="ARBA00043975"/>
    </source>
</evidence>
<dbReference type="GO" id="GO:0005634">
    <property type="term" value="C:nucleus"/>
    <property type="evidence" value="ECO:0007669"/>
    <property type="project" value="UniProtKB-SubCell"/>
</dbReference>
<dbReference type="CDD" id="cd18140">
    <property type="entry name" value="HLD_clamp_RFC"/>
    <property type="match status" value="1"/>
</dbReference>
<dbReference type="InterPro" id="IPR003959">
    <property type="entry name" value="ATPase_AAA_core"/>
</dbReference>
<gene>
    <name evidence="13" type="primary">CIP111</name>
    <name evidence="13" type="ORF">KSP39_PZI001907</name>
</gene>
<feature type="domain" description="AAA+ ATPase" evidence="12">
    <location>
        <begin position="343"/>
        <end position="497"/>
    </location>
</feature>
<dbReference type="FunFam" id="1.10.8.60:FF:000074">
    <property type="entry name" value="Chromosome transmission fidelity protein 18"/>
    <property type="match status" value="1"/>
</dbReference>
<dbReference type="PANTHER" id="PTHR46765">
    <property type="entry name" value="P-LOOP CONTAINING NUCLEOSIDE TRIPHOSPHATE HYDROLASES SUPERFAMILY PROTEIN"/>
    <property type="match status" value="1"/>
</dbReference>
<keyword evidence="7" id="KW-0539">Nucleus</keyword>
<dbReference type="GO" id="GO:0006260">
    <property type="term" value="P:DNA replication"/>
    <property type="evidence" value="ECO:0007669"/>
    <property type="project" value="UniProtKB-KW"/>
</dbReference>
<evidence type="ECO:0000256" key="5">
    <source>
        <dbReference type="ARBA" id="ARBA00022840"/>
    </source>
</evidence>
<evidence type="ECO:0000256" key="11">
    <source>
        <dbReference type="SAM" id="MobiDB-lite"/>
    </source>
</evidence>
<dbReference type="EMBL" id="JBBWWQ010000002">
    <property type="protein sequence ID" value="KAK8954758.1"/>
    <property type="molecule type" value="Genomic_DNA"/>
</dbReference>
<evidence type="ECO:0000256" key="2">
    <source>
        <dbReference type="ARBA" id="ARBA00011480"/>
    </source>
</evidence>
<keyword evidence="5" id="KW-0067">ATP-binding</keyword>
<dbReference type="SUPFAM" id="SSF52540">
    <property type="entry name" value="P-loop containing nucleoside triphosphate hydrolases"/>
    <property type="match status" value="1"/>
</dbReference>
<evidence type="ECO:0000256" key="1">
    <source>
        <dbReference type="ARBA" id="ARBA00004123"/>
    </source>
</evidence>
<accession>A0AAP0GEF2</accession>
<keyword evidence="14" id="KW-1185">Reference proteome</keyword>
<dbReference type="GO" id="GO:0016887">
    <property type="term" value="F:ATP hydrolysis activity"/>
    <property type="evidence" value="ECO:0007669"/>
    <property type="project" value="InterPro"/>
</dbReference>
<dbReference type="InterPro" id="IPR003593">
    <property type="entry name" value="AAA+_ATPase"/>
</dbReference>
<dbReference type="GO" id="GO:0003677">
    <property type="term" value="F:DNA binding"/>
    <property type="evidence" value="ECO:0007669"/>
    <property type="project" value="UniProtKB-KW"/>
</dbReference>
<evidence type="ECO:0000256" key="6">
    <source>
        <dbReference type="ARBA" id="ARBA00023125"/>
    </source>
</evidence>
<dbReference type="Proteomes" id="UP001418222">
    <property type="component" value="Unassembled WGS sequence"/>
</dbReference>
<sequence length="951" mass="107223">MDEEMQIPNPEELEWLETNNFLPDYEEEEDFSGNESEHDFPVNEEAIGGGDGVLPVFTALSNPQECQILRKRIRLEESDAGNLGEQNVRKRISAMDILDKEQDEDWLRYSPPRPDAADVHIASESDHLMPEVRAEEKVLSKFAVDIEGDCIPVTGPCGDRVYAKLQLETIAGEDRKNLRIKNPKDGLLSEPISVLITKLDCEAFAKGFEENENSTCHQDDSIVPTTSEKLWVEKYAPCSFTELLSDEQTNREVLTWLKQWDSCVFGSQVRSTADDVLSDLRRYSSNVQYPKSSDRKTFSGNFKGASFSLQNMKSSNELNIQSDNSNVVLKSWIKKDMVDHPREHKVLLLCGPPGLGKTTLAHVAAKHCGYRVVEINASDDRSSSGLESKILDAVQMNSVTSDSKPKCLVIDEIDGALEGKGAVEVILKMVAADNKANSEKGNAIQQPLSEKLSSKRGKKSTSLLRPIICICNDLYAPALRPMRQIAKVHMFVQPTINRVVNRLKYICKKEGLKTNSIALAALAEYTECDIRSCLNTLQFLNRKKETLNILEVGSQVIGQKDISRSCIDIWKKIFQKTKSRREKRLSRSLNGDVDFEFMYSLLSSRGDYDLIMDGIHENYVKLCYIDPMLTKTVRCLDALGVSDSLHQYIMRTQKMALHAYQPPIAITISRLIALVEKPNIEWPKSLQRFRATNIERKDLFKLWQSKISPTISRHLSSECFVEDFISLFLHILAPPTLRPVATHLFSGREKDDVDQLVDTMFSYFITYKNSKLENPKGPHNHLTANDVPILVLEPPIDGFINFKDYQPAHSGFSPAMKQILLHEVEKHRIRSSNLIDPNGTQASTAANSEVLPKMIPKPASVMSNGEPRLTIPKQHKENENKHSNSKINKHSSSASFFDRFRAGGSIDSKNKAGNMQKAATAERDSRPYLFKFNEGFTNAVKRSVKVRELLI</sequence>
<dbReference type="Pfam" id="PF00004">
    <property type="entry name" value="AAA"/>
    <property type="match status" value="1"/>
</dbReference>
<evidence type="ECO:0000256" key="8">
    <source>
        <dbReference type="ARBA" id="ARBA00023306"/>
    </source>
</evidence>
<evidence type="ECO:0000256" key="3">
    <source>
        <dbReference type="ARBA" id="ARBA00022705"/>
    </source>
</evidence>
<evidence type="ECO:0000259" key="12">
    <source>
        <dbReference type="SMART" id="SM00382"/>
    </source>
</evidence>
<dbReference type="Gene3D" id="1.10.8.60">
    <property type="match status" value="1"/>
</dbReference>
<dbReference type="PANTHER" id="PTHR46765:SF1">
    <property type="entry name" value="P-LOOP CONTAINING NUCLEOSIDE TRIPHOSPHATE HYDROLASES SUPERFAMILY PROTEIN"/>
    <property type="match status" value="1"/>
</dbReference>
<organism evidence="13 14">
    <name type="scientific">Platanthera zijinensis</name>
    <dbReference type="NCBI Taxonomy" id="2320716"/>
    <lineage>
        <taxon>Eukaryota</taxon>
        <taxon>Viridiplantae</taxon>
        <taxon>Streptophyta</taxon>
        <taxon>Embryophyta</taxon>
        <taxon>Tracheophyta</taxon>
        <taxon>Spermatophyta</taxon>
        <taxon>Magnoliopsida</taxon>
        <taxon>Liliopsida</taxon>
        <taxon>Asparagales</taxon>
        <taxon>Orchidaceae</taxon>
        <taxon>Orchidoideae</taxon>
        <taxon>Orchideae</taxon>
        <taxon>Orchidinae</taxon>
        <taxon>Platanthera</taxon>
    </lineage>
</organism>
<dbReference type="CDD" id="cd00009">
    <property type="entry name" value="AAA"/>
    <property type="match status" value="1"/>
</dbReference>